<protein>
    <submittedName>
        <fullName evidence="1">DNA-directed DNA polymerase</fullName>
        <ecNumber evidence="1">2.7.7.7</ecNumber>
    </submittedName>
</protein>
<dbReference type="AlphaFoldDB" id="L7JV59"/>
<name>L7JV59_TRAHO</name>
<dbReference type="InParanoid" id="L7JV59"/>
<dbReference type="GO" id="GO:0003887">
    <property type="term" value="F:DNA-directed DNA polymerase activity"/>
    <property type="evidence" value="ECO:0007669"/>
    <property type="project" value="UniProtKB-KW"/>
</dbReference>
<keyword evidence="1" id="KW-0548">Nucleotidyltransferase</keyword>
<dbReference type="VEuPathDB" id="MicrosporidiaDB:THOM_1665"/>
<dbReference type="STRING" id="72359.L7JV59"/>
<dbReference type="Proteomes" id="UP000011185">
    <property type="component" value="Unassembled WGS sequence"/>
</dbReference>
<reference evidence="1 2" key="1">
    <citation type="journal article" date="2012" name="PLoS Pathog.">
        <title>The genome of the obligate intracellular parasite Trachipleistophora hominis: new insights into microsporidian genome dynamics and reductive evolution.</title>
        <authorList>
            <person name="Heinz E."/>
            <person name="Williams T.A."/>
            <person name="Nakjang S."/>
            <person name="Noel C.J."/>
            <person name="Swan D.C."/>
            <person name="Goldberg A.V."/>
            <person name="Harris S.R."/>
            <person name="Weinmaier T."/>
            <person name="Markert S."/>
            <person name="Becher D."/>
            <person name="Bernhardt J."/>
            <person name="Dagan T."/>
            <person name="Hacker C."/>
            <person name="Lucocq J.M."/>
            <person name="Schweder T."/>
            <person name="Rattei T."/>
            <person name="Hall N."/>
            <person name="Hirt R.P."/>
            <person name="Embley T.M."/>
        </authorList>
    </citation>
    <scope>NUCLEOTIDE SEQUENCE [LARGE SCALE GENOMIC DNA]</scope>
</reference>
<evidence type="ECO:0000313" key="1">
    <source>
        <dbReference type="EMBL" id="ELQ75368.1"/>
    </source>
</evidence>
<dbReference type="EC" id="2.7.7.7" evidence="1"/>
<dbReference type="EMBL" id="JH993966">
    <property type="protein sequence ID" value="ELQ75368.1"/>
    <property type="molecule type" value="Genomic_DNA"/>
</dbReference>
<evidence type="ECO:0000313" key="2">
    <source>
        <dbReference type="Proteomes" id="UP000011185"/>
    </source>
</evidence>
<dbReference type="HOGENOM" id="CLU_759107_0_0_1"/>
<organism evidence="1 2">
    <name type="scientific">Trachipleistophora hominis</name>
    <name type="common">Microsporidian parasite</name>
    <dbReference type="NCBI Taxonomy" id="72359"/>
    <lineage>
        <taxon>Eukaryota</taxon>
        <taxon>Fungi</taxon>
        <taxon>Fungi incertae sedis</taxon>
        <taxon>Microsporidia</taxon>
        <taxon>Pleistophoridae</taxon>
        <taxon>Trachipleistophora</taxon>
    </lineage>
</organism>
<sequence>MYSRHVIKMFCEVFMRIGTQPIFYIFSIPFSLSVKSSMLRQIYEIFTQKNNILLSSAQMKMLNERKYTIEKYKKIADEYLRHFHNGVATNENLNFVIERIEKSLTCDIFRLKGFEKEFSNDLERYYFLQSMTKGDDMIIFGMYYRNKFDENVVEDDESVVKVRFNIDEDLFIFDGMFFGAAGSNENGEFEIKRIYLPEITVGSIERWDLMQKNVTIAFFSNMKLENETLDRIKAVECDILVLTGKFNVKNISSAVTRFANTCKNDIIVMLDRHEPVKTILPVNFDIKDKPSNLHPTTNPSRIQLHNMDIMVVKDEICAKKVQGTFFKENYYESFTRTFLSQYTYNFDIGFKEMPRLIFVGQNTRAFVVECDGVILASCGGDDNAYIEYCTASGTAAIKYLVD</sequence>
<accession>L7JV59</accession>
<gene>
    <name evidence="1" type="ORF">THOM_1665</name>
</gene>
<keyword evidence="2" id="KW-1185">Reference proteome</keyword>
<keyword evidence="1" id="KW-0808">Transferase</keyword>
<proteinExistence type="predicted"/>
<dbReference type="OrthoDB" id="2194852at2759"/>
<keyword evidence="1" id="KW-0239">DNA-directed DNA polymerase</keyword>
<dbReference type="OMA" id="EYLRHFH"/>